<name>A0A7I8L776_SPIIN</name>
<accession>A0A7I8L776</accession>
<keyword evidence="2" id="KW-1185">Reference proteome</keyword>
<sequence length="90" mass="10488">MMRDTVHNKEVAQELDLLVDETLRYTITLGDRSTIHGCGIYRLTKYAHFVSMRHPFSITNIVDIFVKEVIQLHGIPKTIIYDRSLPKTSW</sequence>
<dbReference type="OrthoDB" id="1938712at2759"/>
<evidence type="ECO:0000313" key="1">
    <source>
        <dbReference type="EMBL" id="CAA7405168.1"/>
    </source>
</evidence>
<dbReference type="EMBL" id="LR746274">
    <property type="protein sequence ID" value="CAA7405168.1"/>
    <property type="molecule type" value="Genomic_DNA"/>
</dbReference>
<proteinExistence type="predicted"/>
<evidence type="ECO:0000313" key="2">
    <source>
        <dbReference type="Proteomes" id="UP000663760"/>
    </source>
</evidence>
<reference evidence="1" key="1">
    <citation type="submission" date="2020-02" db="EMBL/GenBank/DDBJ databases">
        <authorList>
            <person name="Scholz U."/>
            <person name="Mascher M."/>
            <person name="Fiebig A."/>
        </authorList>
    </citation>
    <scope>NUCLEOTIDE SEQUENCE</scope>
</reference>
<gene>
    <name evidence="1" type="ORF">SI8410_11015846</name>
</gene>
<protein>
    <submittedName>
        <fullName evidence="1">Uncharacterized protein</fullName>
    </submittedName>
</protein>
<organism evidence="1 2">
    <name type="scientific">Spirodela intermedia</name>
    <name type="common">Intermediate duckweed</name>
    <dbReference type="NCBI Taxonomy" id="51605"/>
    <lineage>
        <taxon>Eukaryota</taxon>
        <taxon>Viridiplantae</taxon>
        <taxon>Streptophyta</taxon>
        <taxon>Embryophyta</taxon>
        <taxon>Tracheophyta</taxon>
        <taxon>Spermatophyta</taxon>
        <taxon>Magnoliopsida</taxon>
        <taxon>Liliopsida</taxon>
        <taxon>Araceae</taxon>
        <taxon>Lemnoideae</taxon>
        <taxon>Spirodela</taxon>
    </lineage>
</organism>
<dbReference type="AlphaFoldDB" id="A0A7I8L776"/>
<dbReference type="Proteomes" id="UP000663760">
    <property type="component" value="Chromosome 11"/>
</dbReference>